<proteinExistence type="predicted"/>
<organism evidence="3 4">
    <name type="scientific">Candidatus Komeilibacteria bacterium CG_4_10_14_0_2_um_filter_37_10</name>
    <dbReference type="NCBI Taxonomy" id="1974470"/>
    <lineage>
        <taxon>Bacteria</taxon>
        <taxon>Candidatus Komeiliibacteriota</taxon>
    </lineage>
</organism>
<keyword evidence="1" id="KW-0812">Transmembrane</keyword>
<reference evidence="4" key="1">
    <citation type="submission" date="2017-09" db="EMBL/GenBank/DDBJ databases">
        <title>Depth-based differentiation of microbial function through sediment-hosted aquifers and enrichment of novel symbionts in the deep terrestrial subsurface.</title>
        <authorList>
            <person name="Probst A.J."/>
            <person name="Ladd B."/>
            <person name="Jarett J.K."/>
            <person name="Geller-Mcgrath D.E."/>
            <person name="Sieber C.M.K."/>
            <person name="Emerson J.B."/>
            <person name="Anantharaman K."/>
            <person name="Thomas B.C."/>
            <person name="Malmstrom R."/>
            <person name="Stieglmeier M."/>
            <person name="Klingl A."/>
            <person name="Woyke T."/>
            <person name="Ryan C.M."/>
            <person name="Banfield J.F."/>
        </authorList>
    </citation>
    <scope>NUCLEOTIDE SEQUENCE [LARGE SCALE GENOMIC DNA]</scope>
</reference>
<keyword evidence="1" id="KW-1133">Transmembrane helix</keyword>
<dbReference type="InterPro" id="IPR002575">
    <property type="entry name" value="Aminoglycoside_PTrfase"/>
</dbReference>
<protein>
    <recommendedName>
        <fullName evidence="2">Aminoglycoside phosphotransferase domain-containing protein</fullName>
    </recommendedName>
</protein>
<gene>
    <name evidence="3" type="ORF">COX77_04275</name>
</gene>
<name>A0A2M7VDM1_9BACT</name>
<evidence type="ECO:0000256" key="1">
    <source>
        <dbReference type="SAM" id="Phobius"/>
    </source>
</evidence>
<dbReference type="AlphaFoldDB" id="A0A2M7VDM1"/>
<dbReference type="Proteomes" id="UP000230405">
    <property type="component" value="Unassembled WGS sequence"/>
</dbReference>
<dbReference type="Gene3D" id="3.90.1200.10">
    <property type="match status" value="1"/>
</dbReference>
<dbReference type="Pfam" id="PF01636">
    <property type="entry name" value="APH"/>
    <property type="match status" value="1"/>
</dbReference>
<evidence type="ECO:0000259" key="2">
    <source>
        <dbReference type="Pfam" id="PF01636"/>
    </source>
</evidence>
<dbReference type="SUPFAM" id="SSF56112">
    <property type="entry name" value="Protein kinase-like (PK-like)"/>
    <property type="match status" value="1"/>
</dbReference>
<evidence type="ECO:0000313" key="4">
    <source>
        <dbReference type="Proteomes" id="UP000230405"/>
    </source>
</evidence>
<evidence type="ECO:0000313" key="3">
    <source>
        <dbReference type="EMBL" id="PIZ98508.1"/>
    </source>
</evidence>
<dbReference type="EMBL" id="PFPO01000084">
    <property type="protein sequence ID" value="PIZ98508.1"/>
    <property type="molecule type" value="Genomic_DNA"/>
</dbReference>
<accession>A0A2M7VDM1</accession>
<keyword evidence="1" id="KW-0472">Membrane</keyword>
<feature type="domain" description="Aminoglycoside phosphotransferase" evidence="2">
    <location>
        <begin position="120"/>
        <end position="288"/>
    </location>
</feature>
<feature type="transmembrane region" description="Helical" evidence="1">
    <location>
        <begin position="6"/>
        <end position="23"/>
    </location>
</feature>
<dbReference type="InterPro" id="IPR011009">
    <property type="entry name" value="Kinase-like_dom_sf"/>
</dbReference>
<comment type="caution">
    <text evidence="3">The sequence shown here is derived from an EMBL/GenBank/DDBJ whole genome shotgun (WGS) entry which is preliminary data.</text>
</comment>
<sequence>MKKFDWAYYLYLVTGLLGGRFWWLKKKVHIASSEQRQETSKIFDQQFAWDYWQKNLAKVPAATRLVKIEQKIFKKKIGHFNISGVIRYRLYFINRDGQEENCDYFFSASTDNNRYQSYLLMKHLARANFGSKIVVVATAVDYLKTQQCLIYRGVPGETMHELLLSDAANKTALIKLAAQWLKYWHQLSSADYQDIDLANGYLYLSSPQASRSCYLLAETFPRWGKIAKELITRQVYYEKKFWPRKKSIVHGDYQLENLIINSDRNSAGMVDLTDVVIGNPYRDLGTFIQQLGFMLRLYHPKQQIYNWKRIFLEEYFGCPYEQIKITDFQQINLYQSWTAWRSALYIFLMKGAKSLVVELLKDSQKYLQLVEQNKKTVNIK</sequence>